<dbReference type="InterPro" id="IPR041539">
    <property type="entry name" value="CxC5"/>
</dbReference>
<sequence length="946" mass="102609">MADDKEHDEVLISRLRALGYSIALPEVADAGETSEEEDRTEAWIRTQANRGQPDSRTTLLDRFLASTRDEIDSVETTNSPSATADPAPASALTPDDSLAGLLRLIDEHREAALAGKQAKAQQKWASRSLAAGILLSPTKRVRQRPPSVPASSSSLSAASESGSESSSPATPCPSERPPGNNSRPKPPSSPTPRKPRLGSGRLAGVAALAIVTPRSFAAATPSSHFALAAGHIGELLPDASLVDVLQLGRALEQNRALLSLAQQQADSGGRRFGSNLSFLGSHVFSSSPLTPSDAGHAALRLAKALRLDLPDDPTSSATNDSAVQVLTTPAAACVQCDSALTLRRRPTEPVWLVRPAQPAEKVLIAIHACTNPACSAIHAPDHVEISHQKRTAWLWHEQPVAFKVGERAWITTEGANHVRSLVLEQAVSPGGFASMWNRLYAEESHEPSASGDEDESDIDDEDSSERMPDRSPRKSASAGPSPRKRPRHSTFQLRAAHVWRAFVLTTCLYEGHRASTNRFATTCRPPTRVLVDFANTWLFPHVLSEHTCSTCTRPRQRWLGGPATAAERRGGLLWAGTRLYEGLPLVEDVESTEGPPVQMAVCDGVAMGYSLCASPNCDNSPRRNRRSDRFCEDHLYLHGRCGVVGCDSKRTTHDSASGSSEACDEPRHQELWHDFLRRSDVRRNRGRGRRAGEHRLVVDDVEAVSAADGSGDATEADSEYDDSGDAKTRRTAQTMWAMRRTSNLQLLVAACGAPLAWTSFVDGEDPAAVLEFLGAVHADYAARGASMPSYIAYDRACQILRQVLGDLVDDDDAPSLPPLLDRTRLIVDAFHHRCHGRDDSFCATFCHPAPLDGSAPDLVIPLRTDGVPSNRRKDRHRTVPAAGATAVRVERQGGRMFERAFNTSAAEQLNSHLSRFSVLLGGMRAANLDFLVHALLRNRRDLLRSM</sequence>
<evidence type="ECO:0008006" key="6">
    <source>
        <dbReference type="Google" id="ProtNLM"/>
    </source>
</evidence>
<feature type="compositionally biased region" description="Polar residues" evidence="1">
    <location>
        <begin position="46"/>
        <end position="58"/>
    </location>
</feature>
<feature type="region of interest" description="Disordered" evidence="1">
    <location>
        <begin position="443"/>
        <end position="489"/>
    </location>
</feature>
<feature type="compositionally biased region" description="Low complexity" evidence="1">
    <location>
        <begin position="149"/>
        <end position="169"/>
    </location>
</feature>
<feature type="compositionally biased region" description="Acidic residues" evidence="1">
    <location>
        <begin position="451"/>
        <end position="463"/>
    </location>
</feature>
<evidence type="ECO:0000313" key="5">
    <source>
        <dbReference type="Proteomes" id="UP000237144"/>
    </source>
</evidence>
<dbReference type="AlphaFoldDB" id="A0A2S5AZQ1"/>
<organism evidence="4 5">
    <name type="scientific">Rhodotorula taiwanensis</name>
    <dbReference type="NCBI Taxonomy" id="741276"/>
    <lineage>
        <taxon>Eukaryota</taxon>
        <taxon>Fungi</taxon>
        <taxon>Dikarya</taxon>
        <taxon>Basidiomycota</taxon>
        <taxon>Pucciniomycotina</taxon>
        <taxon>Microbotryomycetes</taxon>
        <taxon>Sporidiobolales</taxon>
        <taxon>Sporidiobolaceae</taxon>
        <taxon>Rhodotorula</taxon>
    </lineage>
</organism>
<feature type="domain" description="CxC5 like cysteine cluster associated with KDZ" evidence="2">
    <location>
        <begin position="323"/>
        <end position="439"/>
    </location>
</feature>
<keyword evidence="5" id="KW-1185">Reference proteome</keyword>
<feature type="region of interest" description="Disordered" evidence="1">
    <location>
        <begin position="706"/>
        <end position="727"/>
    </location>
</feature>
<name>A0A2S5AZQ1_9BASI</name>
<feature type="domain" description="CxC6 like cysteine cluster associated with KDZ" evidence="3">
    <location>
        <begin position="601"/>
        <end position="673"/>
    </location>
</feature>
<evidence type="ECO:0000259" key="2">
    <source>
        <dbReference type="Pfam" id="PF18718"/>
    </source>
</evidence>
<gene>
    <name evidence="4" type="ORF">BMF94_7029</name>
</gene>
<comment type="caution">
    <text evidence="4">The sequence shown here is derived from an EMBL/GenBank/DDBJ whole genome shotgun (WGS) entry which is preliminary data.</text>
</comment>
<dbReference type="Pfam" id="PF18718">
    <property type="entry name" value="CxC5"/>
    <property type="match status" value="1"/>
</dbReference>
<evidence type="ECO:0000256" key="1">
    <source>
        <dbReference type="SAM" id="MobiDB-lite"/>
    </source>
</evidence>
<reference evidence="4 5" key="1">
    <citation type="journal article" date="2018" name="Front. Microbiol.">
        <title>Prospects for Fungal Bioremediation of Acidic Radioactive Waste Sites: Characterization and Genome Sequence of Rhodotorula taiwanensis MD1149.</title>
        <authorList>
            <person name="Tkavc R."/>
            <person name="Matrosova V.Y."/>
            <person name="Grichenko O.E."/>
            <person name="Gostincar C."/>
            <person name="Volpe R.P."/>
            <person name="Klimenkova P."/>
            <person name="Gaidamakova E.K."/>
            <person name="Zhou C.E."/>
            <person name="Stewart B.J."/>
            <person name="Lyman M.G."/>
            <person name="Malfatti S.A."/>
            <person name="Rubinfeld B."/>
            <person name="Courtot M."/>
            <person name="Singh J."/>
            <person name="Dalgard C.L."/>
            <person name="Hamilton T."/>
            <person name="Frey K.G."/>
            <person name="Gunde-Cimerman N."/>
            <person name="Dugan L."/>
            <person name="Daly M.J."/>
        </authorList>
    </citation>
    <scope>NUCLEOTIDE SEQUENCE [LARGE SCALE GENOMIC DNA]</scope>
    <source>
        <strain evidence="4 5">MD1149</strain>
    </source>
</reference>
<dbReference type="OrthoDB" id="2527272at2759"/>
<dbReference type="EMBL" id="PJQD01000156">
    <property type="protein sequence ID" value="POY69985.1"/>
    <property type="molecule type" value="Genomic_DNA"/>
</dbReference>
<feature type="compositionally biased region" description="Low complexity" evidence="1">
    <location>
        <begin position="76"/>
        <end position="94"/>
    </location>
</feature>
<protein>
    <recommendedName>
        <fullName evidence="6">CxC5 like cysteine cluster associated with KDZ domain-containing protein</fullName>
    </recommendedName>
</protein>
<proteinExistence type="predicted"/>
<feature type="compositionally biased region" description="Acidic residues" evidence="1">
    <location>
        <begin position="714"/>
        <end position="723"/>
    </location>
</feature>
<dbReference type="STRING" id="741276.A0A2S5AZQ1"/>
<dbReference type="Pfam" id="PF18721">
    <property type="entry name" value="CxC6"/>
    <property type="match status" value="1"/>
</dbReference>
<feature type="region of interest" description="Disordered" evidence="1">
    <location>
        <begin position="25"/>
        <end position="94"/>
    </location>
</feature>
<evidence type="ECO:0000259" key="3">
    <source>
        <dbReference type="Pfam" id="PF18721"/>
    </source>
</evidence>
<accession>A0A2S5AZQ1</accession>
<dbReference type="Proteomes" id="UP000237144">
    <property type="component" value="Unassembled WGS sequence"/>
</dbReference>
<feature type="region of interest" description="Disordered" evidence="1">
    <location>
        <begin position="136"/>
        <end position="199"/>
    </location>
</feature>
<evidence type="ECO:0000313" key="4">
    <source>
        <dbReference type="EMBL" id="POY69985.1"/>
    </source>
</evidence>
<dbReference type="InterPro" id="IPR040898">
    <property type="entry name" value="CxC6"/>
</dbReference>